<accession>A0ABV7GWQ0</accession>
<sequence>MSTLISYSGGKDSTLALWRAQRLAAAGELPTVTALLTALEETGQRARSHGVSRALLAEQARCLGLAHHSISATWADYEAQFVARLQALAAQGITDVVFGDIDLQPHRDWEEKVCARAALRAHLPLWGQGRRALVDEFLAAGFKARVVCVDGRFLDEGFVGCEFDSHFLARLPATVDACGENGEFHTFVYDGPNFQRPVPWISRGRQSTVSPPEYGRQTYHFDLLDCA</sequence>
<feature type="domain" description="Diphthamide synthase" evidence="1">
    <location>
        <begin position="1"/>
        <end position="196"/>
    </location>
</feature>
<dbReference type="EMBL" id="JBHRTI010000002">
    <property type="protein sequence ID" value="MFC3146088.1"/>
    <property type="molecule type" value="Genomic_DNA"/>
</dbReference>
<evidence type="ECO:0000313" key="2">
    <source>
        <dbReference type="EMBL" id="MFC3146088.1"/>
    </source>
</evidence>
<dbReference type="SUPFAM" id="SSF52402">
    <property type="entry name" value="Adenine nucleotide alpha hydrolases-like"/>
    <property type="match status" value="1"/>
</dbReference>
<reference evidence="3" key="1">
    <citation type="journal article" date="2019" name="Int. J. Syst. Evol. Microbiol.">
        <title>The Global Catalogue of Microorganisms (GCM) 10K type strain sequencing project: providing services to taxonomists for standard genome sequencing and annotation.</title>
        <authorList>
            <consortium name="The Broad Institute Genomics Platform"/>
            <consortium name="The Broad Institute Genome Sequencing Center for Infectious Disease"/>
            <person name="Wu L."/>
            <person name="Ma J."/>
        </authorList>
    </citation>
    <scope>NUCLEOTIDE SEQUENCE [LARGE SCALE GENOMIC DNA]</scope>
    <source>
        <strain evidence="3">KCTC 52168</strain>
    </source>
</reference>
<evidence type="ECO:0000259" key="1">
    <source>
        <dbReference type="Pfam" id="PF01902"/>
    </source>
</evidence>
<name>A0ABV7GWQ0_9BURK</name>
<keyword evidence="2" id="KW-0436">Ligase</keyword>
<dbReference type="Gene3D" id="3.90.1490.10">
    <property type="entry name" value="putative n-type atp pyrophosphatase, domain 2"/>
    <property type="match status" value="1"/>
</dbReference>
<dbReference type="InterPro" id="IPR002761">
    <property type="entry name" value="Diphthami_syn_dom"/>
</dbReference>
<organism evidence="2 3">
    <name type="scientific">Piscinibacterium candidicorallinum</name>
    <dbReference type="NCBI Taxonomy" id="1793872"/>
    <lineage>
        <taxon>Bacteria</taxon>
        <taxon>Pseudomonadati</taxon>
        <taxon>Pseudomonadota</taxon>
        <taxon>Betaproteobacteria</taxon>
        <taxon>Burkholderiales</taxon>
        <taxon>Piscinibacterium</taxon>
    </lineage>
</organism>
<dbReference type="Gene3D" id="3.40.50.620">
    <property type="entry name" value="HUPs"/>
    <property type="match status" value="1"/>
</dbReference>
<keyword evidence="3" id="KW-1185">Reference proteome</keyword>
<protein>
    <submittedName>
        <fullName evidence="2">Diphthine--ammonia ligase</fullName>
        <ecNumber evidence="2">6.3.1.14</ecNumber>
    </submittedName>
</protein>
<gene>
    <name evidence="2" type="ORF">ACFOEN_00370</name>
</gene>
<dbReference type="Proteomes" id="UP001595556">
    <property type="component" value="Unassembled WGS sequence"/>
</dbReference>
<comment type="caution">
    <text evidence="2">The sequence shown here is derived from an EMBL/GenBank/DDBJ whole genome shotgun (WGS) entry which is preliminary data.</text>
</comment>
<proteinExistence type="predicted"/>
<dbReference type="CDD" id="cd01994">
    <property type="entry name" value="AANH_PF0828-like"/>
    <property type="match status" value="1"/>
</dbReference>
<dbReference type="GO" id="GO:0017178">
    <property type="term" value="F:diphthine-ammonia ligase activity"/>
    <property type="evidence" value="ECO:0007669"/>
    <property type="project" value="UniProtKB-EC"/>
</dbReference>
<dbReference type="RefSeq" id="WP_377300378.1">
    <property type="nucleotide sequence ID" value="NZ_CP180191.1"/>
</dbReference>
<dbReference type="Pfam" id="PF01902">
    <property type="entry name" value="Diphthami_syn_2"/>
    <property type="match status" value="1"/>
</dbReference>
<dbReference type="NCBIfam" id="TIGR00290">
    <property type="entry name" value="MJ0570_dom"/>
    <property type="match status" value="1"/>
</dbReference>
<evidence type="ECO:0000313" key="3">
    <source>
        <dbReference type="Proteomes" id="UP001595556"/>
    </source>
</evidence>
<dbReference type="InterPro" id="IPR014729">
    <property type="entry name" value="Rossmann-like_a/b/a_fold"/>
</dbReference>
<dbReference type="EC" id="6.3.1.14" evidence="2"/>